<feature type="compositionally biased region" description="Low complexity" evidence="1">
    <location>
        <begin position="452"/>
        <end position="470"/>
    </location>
</feature>
<dbReference type="AlphaFoldDB" id="A0A918ZWH7"/>
<evidence type="ECO:0000313" key="3">
    <source>
        <dbReference type="Proteomes" id="UP000608024"/>
    </source>
</evidence>
<dbReference type="InterPro" id="IPR038332">
    <property type="entry name" value="PPE_sf"/>
</dbReference>
<organism evidence="2 3">
    <name type="scientific">Streptomyces longispororuber</name>
    <dbReference type="NCBI Taxonomy" id="68230"/>
    <lineage>
        <taxon>Bacteria</taxon>
        <taxon>Bacillati</taxon>
        <taxon>Actinomycetota</taxon>
        <taxon>Actinomycetes</taxon>
        <taxon>Kitasatosporales</taxon>
        <taxon>Streptomycetaceae</taxon>
        <taxon>Streptomyces</taxon>
    </lineage>
</organism>
<name>A0A918ZWH7_9ACTN</name>
<feature type="compositionally biased region" description="Gly residues" evidence="1">
    <location>
        <begin position="472"/>
        <end position="484"/>
    </location>
</feature>
<dbReference type="Proteomes" id="UP000608024">
    <property type="component" value="Unassembled WGS sequence"/>
</dbReference>
<reference evidence="2" key="2">
    <citation type="submission" date="2020-09" db="EMBL/GenBank/DDBJ databases">
        <authorList>
            <person name="Sun Q."/>
            <person name="Ohkuma M."/>
        </authorList>
    </citation>
    <scope>NUCLEOTIDE SEQUENCE</scope>
    <source>
        <strain evidence="2">JCM 4784</strain>
    </source>
</reference>
<evidence type="ECO:0000256" key="1">
    <source>
        <dbReference type="SAM" id="MobiDB-lite"/>
    </source>
</evidence>
<feature type="compositionally biased region" description="Gly residues" evidence="1">
    <location>
        <begin position="421"/>
        <end position="430"/>
    </location>
</feature>
<gene>
    <name evidence="2" type="ORF">GCM10018785_47750</name>
</gene>
<comment type="caution">
    <text evidence="2">The sequence shown here is derived from an EMBL/GenBank/DDBJ whole genome shotgun (WGS) entry which is preliminary data.</text>
</comment>
<feature type="compositionally biased region" description="Low complexity" evidence="1">
    <location>
        <begin position="262"/>
        <end position="277"/>
    </location>
</feature>
<dbReference type="Gene3D" id="1.20.1260.20">
    <property type="entry name" value="PPE superfamily"/>
    <property type="match status" value="1"/>
</dbReference>
<feature type="compositionally biased region" description="Low complexity" evidence="1">
    <location>
        <begin position="285"/>
        <end position="304"/>
    </location>
</feature>
<sequence>MSFEGHRLNDMIDLVEHANPADLESAGEALKKARDAIATAAAELGDHIDRVDWEGEAGRAFRKWGKKLVKETHQLSDFADVAGAQIASAGAGLASVRSSMPPRDTRTDPKAVEDIPTPKRVDGNEEYQAAVKAEKHRQEAINQMNRLASFYRVSQHEMATQEPPTFSAMPDVGVPRPQAGGPGDARSVPRAVPTIAGGPPSSVPHEPADPPPPTHGGPDRPFTSPEDLRAPITPLDRPAGADPVGTKIDSIDPLPPQPAGPSPSSSPSGPGPTNTPGGPLPLPGGNPVKPLGGPPGRAYRPGAGEKPPLPVQGRPGAGEPTGRSGRSPSEPVARTVPVAPGRGGNVPITPVQAPAGRGMPGSTSQPRDVPSPRSGVPGITGTPRADGVVGGRPAPGPTAGLVGPRTPRGPAIGAEGVGNSRTGGGPGPRGIVGATPIGSGAGPRHAGRNSDGVVGTPTGRTGTARGYRNGFTPGGTGLVRGSAGGHRRSKDEDETTQRPDYLLEDEETHLPNGRRQVPPVID</sequence>
<proteinExistence type="predicted"/>
<feature type="region of interest" description="Disordered" evidence="1">
    <location>
        <begin position="93"/>
        <end position="120"/>
    </location>
</feature>
<protein>
    <submittedName>
        <fullName evidence="2">Uncharacterized protein</fullName>
    </submittedName>
</protein>
<accession>A0A918ZWH7</accession>
<dbReference type="EMBL" id="BNBT01000083">
    <property type="protein sequence ID" value="GHE74039.1"/>
    <property type="molecule type" value="Genomic_DNA"/>
</dbReference>
<keyword evidence="3" id="KW-1185">Reference proteome</keyword>
<feature type="compositionally biased region" description="Basic and acidic residues" evidence="1">
    <location>
        <begin position="103"/>
        <end position="120"/>
    </location>
</feature>
<reference evidence="2" key="1">
    <citation type="journal article" date="2014" name="Int. J. Syst. Evol. Microbiol.">
        <title>Complete genome sequence of Corynebacterium casei LMG S-19264T (=DSM 44701T), isolated from a smear-ripened cheese.</title>
        <authorList>
            <consortium name="US DOE Joint Genome Institute (JGI-PGF)"/>
            <person name="Walter F."/>
            <person name="Albersmeier A."/>
            <person name="Kalinowski J."/>
            <person name="Ruckert C."/>
        </authorList>
    </citation>
    <scope>NUCLEOTIDE SEQUENCE</scope>
    <source>
        <strain evidence="2">JCM 4784</strain>
    </source>
</reference>
<feature type="region of interest" description="Disordered" evidence="1">
    <location>
        <begin position="158"/>
        <end position="522"/>
    </location>
</feature>
<evidence type="ECO:0000313" key="2">
    <source>
        <dbReference type="EMBL" id="GHE74039.1"/>
    </source>
</evidence>